<comment type="caution">
    <text evidence="2">The sequence shown here is derived from an EMBL/GenBank/DDBJ whole genome shotgun (WGS) entry which is preliminary data.</text>
</comment>
<evidence type="ECO:0000313" key="3">
    <source>
        <dbReference type="Proteomes" id="UP001523216"/>
    </source>
</evidence>
<feature type="chain" id="PRO_5045408747" evidence="1">
    <location>
        <begin position="25"/>
        <end position="138"/>
    </location>
</feature>
<dbReference type="RefSeq" id="WP_251796466.1">
    <property type="nucleotide sequence ID" value="NZ_JAMQOL010000003.1"/>
</dbReference>
<reference evidence="2 3" key="1">
    <citation type="submission" date="2022-06" db="EMBL/GenBank/DDBJ databases">
        <title>Actinoplanes abujensis sp. nov., isolated from Nigerian arid soil.</title>
        <authorList>
            <person name="Ding P."/>
        </authorList>
    </citation>
    <scope>NUCLEOTIDE SEQUENCE [LARGE SCALE GENOMIC DNA]</scope>
    <source>
        <strain evidence="3">TRM88002</strain>
    </source>
</reference>
<dbReference type="EMBL" id="JAMQOL010000003">
    <property type="protein sequence ID" value="MCM4076565.1"/>
    <property type="molecule type" value="Genomic_DNA"/>
</dbReference>
<sequence length="138" mass="14105">MGVHRYLVVLALLVGGGAGLGAAAAPQDRTLHLSGPGSVAVGRTAVFTMQASDQEALGVEATLTLPTGVTYVSAEPGAVNTVEGGRNSGPCMAEGPGVRFCWRASPPYGSAAVARFVDTRWPGERLTRPAVASGERRT</sequence>
<evidence type="ECO:0000256" key="1">
    <source>
        <dbReference type="SAM" id="SignalP"/>
    </source>
</evidence>
<gene>
    <name evidence="2" type="ORF">LXN57_03175</name>
</gene>
<evidence type="ECO:0000313" key="2">
    <source>
        <dbReference type="EMBL" id="MCM4076565.1"/>
    </source>
</evidence>
<dbReference type="Proteomes" id="UP001523216">
    <property type="component" value="Unassembled WGS sequence"/>
</dbReference>
<proteinExistence type="predicted"/>
<accession>A0ABT0XSI3</accession>
<feature type="signal peptide" evidence="1">
    <location>
        <begin position="1"/>
        <end position="24"/>
    </location>
</feature>
<organism evidence="2 3">
    <name type="scientific">Paractinoplanes hotanensis</name>
    <dbReference type="NCBI Taxonomy" id="2906497"/>
    <lineage>
        <taxon>Bacteria</taxon>
        <taxon>Bacillati</taxon>
        <taxon>Actinomycetota</taxon>
        <taxon>Actinomycetes</taxon>
        <taxon>Micromonosporales</taxon>
        <taxon>Micromonosporaceae</taxon>
        <taxon>Paractinoplanes</taxon>
    </lineage>
</organism>
<name>A0ABT0XSI3_9ACTN</name>
<protein>
    <submittedName>
        <fullName evidence="2">DUF11 domain-containing protein</fullName>
    </submittedName>
</protein>
<keyword evidence="1" id="KW-0732">Signal</keyword>
<keyword evidence="3" id="KW-1185">Reference proteome</keyword>